<dbReference type="InterPro" id="IPR036390">
    <property type="entry name" value="WH_DNA-bd_sf"/>
</dbReference>
<evidence type="ECO:0000313" key="3">
    <source>
        <dbReference type="Proteomes" id="UP001165653"/>
    </source>
</evidence>
<reference evidence="2" key="1">
    <citation type="submission" date="2022-10" db="EMBL/GenBank/DDBJ databases">
        <title>Luteolibacter sp. GHJ8, whole genome shotgun sequencing project.</title>
        <authorList>
            <person name="Zhao G."/>
            <person name="Shen L."/>
        </authorList>
    </citation>
    <scope>NUCLEOTIDE SEQUENCE</scope>
    <source>
        <strain evidence="2">GHJ8</strain>
    </source>
</reference>
<dbReference type="InterPro" id="IPR036388">
    <property type="entry name" value="WH-like_DNA-bd_sf"/>
</dbReference>
<keyword evidence="3" id="KW-1185">Reference proteome</keyword>
<evidence type="ECO:0000313" key="2">
    <source>
        <dbReference type="EMBL" id="MCW1913373.1"/>
    </source>
</evidence>
<comment type="caution">
    <text evidence="2">The sequence shown here is derived from an EMBL/GenBank/DDBJ whole genome shotgun (WGS) entry which is preliminary data.</text>
</comment>
<dbReference type="CDD" id="cd07153">
    <property type="entry name" value="Fur_like"/>
    <property type="match status" value="1"/>
</dbReference>
<dbReference type="SUPFAM" id="SSF46785">
    <property type="entry name" value="Winged helix' DNA-binding domain"/>
    <property type="match status" value="1"/>
</dbReference>
<feature type="region of interest" description="Disordered" evidence="1">
    <location>
        <begin position="1"/>
        <end position="25"/>
    </location>
</feature>
<gene>
    <name evidence="2" type="ORF">OJ996_07305</name>
</gene>
<dbReference type="InterPro" id="IPR002481">
    <property type="entry name" value="FUR"/>
</dbReference>
<proteinExistence type="predicted"/>
<sequence length="144" mass="16067">MVDLSTDSDSDFSAETPQETGGLRMTRQRQEVYRLLLEQRDHPTAQDVFMRVKDTLPNISLATVYNTLEALVQHGLVRQVNFDREPSRFCPNLADHGHFHDKASGKIHDVTFKPGVCLADLLDLPEGAVVTGIEITLRGELPSP</sequence>
<dbReference type="PANTHER" id="PTHR33202">
    <property type="entry name" value="ZINC UPTAKE REGULATION PROTEIN"/>
    <property type="match status" value="1"/>
</dbReference>
<protein>
    <submittedName>
        <fullName evidence="2">Transcriptional repressor</fullName>
    </submittedName>
</protein>
<name>A0ABT3G0K1_9BACT</name>
<organism evidence="2 3">
    <name type="scientific">Luteolibacter rhizosphaerae</name>
    <dbReference type="NCBI Taxonomy" id="2989719"/>
    <lineage>
        <taxon>Bacteria</taxon>
        <taxon>Pseudomonadati</taxon>
        <taxon>Verrucomicrobiota</taxon>
        <taxon>Verrucomicrobiia</taxon>
        <taxon>Verrucomicrobiales</taxon>
        <taxon>Verrucomicrobiaceae</taxon>
        <taxon>Luteolibacter</taxon>
    </lineage>
</organism>
<feature type="compositionally biased region" description="Acidic residues" evidence="1">
    <location>
        <begin position="1"/>
        <end position="12"/>
    </location>
</feature>
<accession>A0ABT3G0K1</accession>
<dbReference type="PANTHER" id="PTHR33202:SF7">
    <property type="entry name" value="FERRIC UPTAKE REGULATION PROTEIN"/>
    <property type="match status" value="1"/>
</dbReference>
<dbReference type="Proteomes" id="UP001165653">
    <property type="component" value="Unassembled WGS sequence"/>
</dbReference>
<dbReference type="Pfam" id="PF01475">
    <property type="entry name" value="FUR"/>
    <property type="match status" value="1"/>
</dbReference>
<evidence type="ECO:0000256" key="1">
    <source>
        <dbReference type="SAM" id="MobiDB-lite"/>
    </source>
</evidence>
<dbReference type="EMBL" id="JAPDDR010000003">
    <property type="protein sequence ID" value="MCW1913373.1"/>
    <property type="molecule type" value="Genomic_DNA"/>
</dbReference>
<dbReference type="Gene3D" id="1.10.10.10">
    <property type="entry name" value="Winged helix-like DNA-binding domain superfamily/Winged helix DNA-binding domain"/>
    <property type="match status" value="1"/>
</dbReference>
<dbReference type="RefSeq" id="WP_264512758.1">
    <property type="nucleotide sequence ID" value="NZ_JAPDDR010000003.1"/>
</dbReference>